<evidence type="ECO:0000313" key="1">
    <source>
        <dbReference type="EMBL" id="AUT76424.1"/>
    </source>
</evidence>
<gene>
    <name evidence="1" type="ORF">C2L64_50290</name>
</gene>
<name>A0AAN1JLR2_9BURK</name>
<accession>A0AAN1JLR2</accession>
<dbReference type="AlphaFoldDB" id="A0AAN1JLR2"/>
<sequence length="156" mass="17715">MLQRSTTGQASDARAPAHHEFLPKIAFELDPVIRTTEQYGMSTRLPMIPSSFILQADQQRGMILSKVIRVSEKGALHAFHQVNERCTPGVQRLPVDVLSINPWQMEDEQDDVSRAASIEGVLQRAEVGLSCWVEHNRFGVVRRNTDRDRRQRAPQT</sequence>
<protein>
    <submittedName>
        <fullName evidence="1">Uncharacterized protein</fullName>
    </submittedName>
</protein>
<dbReference type="Proteomes" id="UP000236649">
    <property type="component" value="Chromosome 5"/>
</dbReference>
<dbReference type="EMBL" id="CP026109">
    <property type="protein sequence ID" value="AUT76424.1"/>
    <property type="molecule type" value="Genomic_DNA"/>
</dbReference>
<evidence type="ECO:0000313" key="2">
    <source>
        <dbReference type="Proteomes" id="UP000236649"/>
    </source>
</evidence>
<organism evidence="1 2">
    <name type="scientific">Paraburkholderia hospita</name>
    <dbReference type="NCBI Taxonomy" id="169430"/>
    <lineage>
        <taxon>Bacteria</taxon>
        <taxon>Pseudomonadati</taxon>
        <taxon>Pseudomonadota</taxon>
        <taxon>Betaproteobacteria</taxon>
        <taxon>Burkholderiales</taxon>
        <taxon>Burkholderiaceae</taxon>
        <taxon>Paraburkholderia</taxon>
    </lineage>
</organism>
<proteinExistence type="predicted"/>
<reference evidence="1 2" key="1">
    <citation type="submission" date="2018-01" db="EMBL/GenBank/DDBJ databases">
        <title>Species boundaries and ecological features among Paraburkholderia terrae DSMZ17804T, P. hospita DSMZ17164T and P. caribensis DSMZ13236T.</title>
        <authorList>
            <person name="Pratama A.A."/>
        </authorList>
    </citation>
    <scope>NUCLEOTIDE SEQUENCE [LARGE SCALE GENOMIC DNA]</scope>
    <source>
        <strain evidence="1 2">DSM 17164</strain>
    </source>
</reference>
<dbReference type="KEGG" id="phs:C2L64_50290"/>